<evidence type="ECO:0000256" key="4">
    <source>
        <dbReference type="ARBA" id="ARBA00023163"/>
    </source>
</evidence>
<organism evidence="7 8">
    <name type="scientific">Allosphingosinicella humi</name>
    <dbReference type="NCBI Taxonomy" id="2068657"/>
    <lineage>
        <taxon>Bacteria</taxon>
        <taxon>Pseudomonadati</taxon>
        <taxon>Pseudomonadota</taxon>
        <taxon>Alphaproteobacteria</taxon>
        <taxon>Sphingomonadales</taxon>
        <taxon>Sphingomonadaceae</taxon>
        <taxon>Allosphingosinicella</taxon>
    </lineage>
</organism>
<feature type="DNA-binding region" description="H-T-H motif" evidence="5">
    <location>
        <begin position="31"/>
        <end position="50"/>
    </location>
</feature>
<dbReference type="SUPFAM" id="SSF46689">
    <property type="entry name" value="Homeodomain-like"/>
    <property type="match status" value="1"/>
</dbReference>
<dbReference type="PANTHER" id="PTHR30055">
    <property type="entry name" value="HTH-TYPE TRANSCRIPTIONAL REGULATOR RUTR"/>
    <property type="match status" value="1"/>
</dbReference>
<dbReference type="EMBL" id="QFFF01000001">
    <property type="protein sequence ID" value="PWG03502.1"/>
    <property type="molecule type" value="Genomic_DNA"/>
</dbReference>
<dbReference type="InterPro" id="IPR001647">
    <property type="entry name" value="HTH_TetR"/>
</dbReference>
<dbReference type="PANTHER" id="PTHR30055:SF234">
    <property type="entry name" value="HTH-TYPE TRANSCRIPTIONAL REGULATOR BETI"/>
    <property type="match status" value="1"/>
</dbReference>
<feature type="domain" description="HTH tetR-type" evidence="6">
    <location>
        <begin position="8"/>
        <end position="68"/>
    </location>
</feature>
<dbReference type="InterPro" id="IPR036271">
    <property type="entry name" value="Tet_transcr_reg_TetR-rel_C_sf"/>
</dbReference>
<dbReference type="Gene3D" id="1.10.357.10">
    <property type="entry name" value="Tetracycline Repressor, domain 2"/>
    <property type="match status" value="1"/>
</dbReference>
<protein>
    <recommendedName>
        <fullName evidence="6">HTH tetR-type domain-containing protein</fullName>
    </recommendedName>
</protein>
<proteinExistence type="predicted"/>
<dbReference type="Pfam" id="PF00440">
    <property type="entry name" value="TetR_N"/>
    <property type="match status" value="1"/>
</dbReference>
<gene>
    <name evidence="7" type="ORF">DF286_11940</name>
</gene>
<evidence type="ECO:0000256" key="5">
    <source>
        <dbReference type="PROSITE-ProRule" id="PRU00335"/>
    </source>
</evidence>
<dbReference type="Pfam" id="PF13977">
    <property type="entry name" value="TetR_C_6"/>
    <property type="match status" value="1"/>
</dbReference>
<dbReference type="PRINTS" id="PR00455">
    <property type="entry name" value="HTHTETR"/>
</dbReference>
<keyword evidence="4" id="KW-0804">Transcription</keyword>
<accession>A0A2U2J5C4</accession>
<keyword evidence="2" id="KW-0805">Transcription regulation</keyword>
<dbReference type="AlphaFoldDB" id="A0A2U2J5C4"/>
<evidence type="ECO:0000256" key="1">
    <source>
        <dbReference type="ARBA" id="ARBA00022491"/>
    </source>
</evidence>
<dbReference type="InterPro" id="IPR009057">
    <property type="entry name" value="Homeodomain-like_sf"/>
</dbReference>
<dbReference type="InterPro" id="IPR039538">
    <property type="entry name" value="BetI_C"/>
</dbReference>
<name>A0A2U2J5C4_9SPHN</name>
<keyword evidence="3 5" id="KW-0238">DNA-binding</keyword>
<evidence type="ECO:0000259" key="6">
    <source>
        <dbReference type="PROSITE" id="PS50977"/>
    </source>
</evidence>
<evidence type="ECO:0000313" key="8">
    <source>
        <dbReference type="Proteomes" id="UP000245916"/>
    </source>
</evidence>
<evidence type="ECO:0000256" key="3">
    <source>
        <dbReference type="ARBA" id="ARBA00023125"/>
    </source>
</evidence>
<comment type="caution">
    <text evidence="7">The sequence shown here is derived from an EMBL/GenBank/DDBJ whole genome shotgun (WGS) entry which is preliminary data.</text>
</comment>
<dbReference type="FunFam" id="1.10.10.60:FF:000141">
    <property type="entry name" value="TetR family transcriptional regulator"/>
    <property type="match status" value="1"/>
</dbReference>
<dbReference type="Proteomes" id="UP000245916">
    <property type="component" value="Unassembled WGS sequence"/>
</dbReference>
<sequence length="202" mass="22377">MPRIVDKNAKRRSLIQAAAAVFAREGFARTKMAHIAAEAGVGKGTLYEYFASKDELFLAMCRDLVEWPEDISRFTEEPRQGLHDLILALVDSYERASGFFSILIDYWSVIIREKNEHGQLFLSRGADLYDQPRGLIASVIVVGQARGAFRQDLDATRTAQVIIAGIEGLRIQRALDPVHLDLNETVSCLADVMLARLAASAA</sequence>
<dbReference type="PROSITE" id="PS50977">
    <property type="entry name" value="HTH_TETR_2"/>
    <property type="match status" value="1"/>
</dbReference>
<reference evidence="7 8" key="1">
    <citation type="submission" date="2018-05" db="EMBL/GenBank/DDBJ databases">
        <title>Genome of Sphingosinicella humi QZX222.</title>
        <authorList>
            <person name="Qiao Z."/>
            <person name="Wang G."/>
        </authorList>
    </citation>
    <scope>NUCLEOTIDE SEQUENCE [LARGE SCALE GENOMIC DNA]</scope>
    <source>
        <strain evidence="7 8">QZX222</strain>
    </source>
</reference>
<keyword evidence="1" id="KW-0678">Repressor</keyword>
<dbReference type="GO" id="GO:0000976">
    <property type="term" value="F:transcription cis-regulatory region binding"/>
    <property type="evidence" value="ECO:0007669"/>
    <property type="project" value="TreeGrafter"/>
</dbReference>
<dbReference type="InterPro" id="IPR050109">
    <property type="entry name" value="HTH-type_TetR-like_transc_reg"/>
</dbReference>
<evidence type="ECO:0000313" key="7">
    <source>
        <dbReference type="EMBL" id="PWG03502.1"/>
    </source>
</evidence>
<dbReference type="SUPFAM" id="SSF48498">
    <property type="entry name" value="Tetracyclin repressor-like, C-terminal domain"/>
    <property type="match status" value="1"/>
</dbReference>
<dbReference type="GO" id="GO:0003700">
    <property type="term" value="F:DNA-binding transcription factor activity"/>
    <property type="evidence" value="ECO:0007669"/>
    <property type="project" value="TreeGrafter"/>
</dbReference>
<evidence type="ECO:0000256" key="2">
    <source>
        <dbReference type="ARBA" id="ARBA00023015"/>
    </source>
</evidence>
<keyword evidence="8" id="KW-1185">Reference proteome</keyword>